<protein>
    <submittedName>
        <fullName evidence="3">Uncharacterized protein</fullName>
    </submittedName>
</protein>
<evidence type="ECO:0000256" key="1">
    <source>
        <dbReference type="SAM" id="MobiDB-lite"/>
    </source>
</evidence>
<keyword evidence="2" id="KW-0812">Transmembrane</keyword>
<sequence>MIFFVLHLFTNFRLSSKSVLILMKILIFIILIFIIIVFLLHYTGSFDAECRSDIDCEQFKSCQPICRLQCKSTICTIVGDVETSDKGVDTFVQRRKLYHRPIVKSEEEPFDTIGNPFASEALLRSHPPMPEKRDLVTHLTISESELEAELKQRLEPEKSGLGSFVTAPTVFNDAKLTIGTSVAHGKRSPGVDDITLTMSRELLSEDIHLQRDVVSSPGFNPQPPGFTPTPKIQTGTTGVTEQYPLNSLESFENIDDEKKDCDNENCDGQSKTTTFWPITTKALKTTKIHQQKMQFLKGLSRTTQRVPSHGSWTPLGKPQTMQRTTLKSCDSPPICGRNCGVVIDPNGCQSCDCLWRSKNCRSDIECRSLDGQICDFGRCECGVAFLHTSAIPPTLLTLDILPSSSLISGRSHHSLHTRQFKYQIADFFNRIRRSTIYNANYKKHRSG</sequence>
<accession>A0A6V7XTA6</accession>
<organism evidence="3 4">
    <name type="scientific">Meloidogyne enterolobii</name>
    <name type="common">Root-knot nematode worm</name>
    <name type="synonym">Meloidogyne mayaguensis</name>
    <dbReference type="NCBI Taxonomy" id="390850"/>
    <lineage>
        <taxon>Eukaryota</taxon>
        <taxon>Metazoa</taxon>
        <taxon>Ecdysozoa</taxon>
        <taxon>Nematoda</taxon>
        <taxon>Chromadorea</taxon>
        <taxon>Rhabditida</taxon>
        <taxon>Tylenchina</taxon>
        <taxon>Tylenchomorpha</taxon>
        <taxon>Tylenchoidea</taxon>
        <taxon>Meloidogynidae</taxon>
        <taxon>Meloidogyninae</taxon>
        <taxon>Meloidogyne</taxon>
    </lineage>
</organism>
<keyword evidence="2" id="KW-0472">Membrane</keyword>
<feature type="region of interest" description="Disordered" evidence="1">
    <location>
        <begin position="217"/>
        <end position="237"/>
    </location>
</feature>
<dbReference type="Proteomes" id="UP000580250">
    <property type="component" value="Unassembled WGS sequence"/>
</dbReference>
<keyword evidence="2" id="KW-1133">Transmembrane helix</keyword>
<feature type="transmembrane region" description="Helical" evidence="2">
    <location>
        <begin position="21"/>
        <end position="42"/>
    </location>
</feature>
<comment type="caution">
    <text evidence="3">The sequence shown here is derived from an EMBL/GenBank/DDBJ whole genome shotgun (WGS) entry which is preliminary data.</text>
</comment>
<gene>
    <name evidence="3" type="ORF">MENT_LOCUS55583</name>
</gene>
<dbReference type="OrthoDB" id="5877577at2759"/>
<dbReference type="EMBL" id="CAJEWN010002115">
    <property type="protein sequence ID" value="CAD2201977.1"/>
    <property type="molecule type" value="Genomic_DNA"/>
</dbReference>
<name>A0A6V7XTA6_MELEN</name>
<evidence type="ECO:0000313" key="4">
    <source>
        <dbReference type="Proteomes" id="UP000580250"/>
    </source>
</evidence>
<proteinExistence type="predicted"/>
<evidence type="ECO:0000256" key="2">
    <source>
        <dbReference type="SAM" id="Phobius"/>
    </source>
</evidence>
<dbReference type="AlphaFoldDB" id="A0A6V7XTA6"/>
<evidence type="ECO:0000313" key="3">
    <source>
        <dbReference type="EMBL" id="CAD2201977.1"/>
    </source>
</evidence>
<reference evidence="3 4" key="1">
    <citation type="submission" date="2020-08" db="EMBL/GenBank/DDBJ databases">
        <authorList>
            <person name="Koutsovoulos G."/>
            <person name="Danchin GJ E."/>
        </authorList>
    </citation>
    <scope>NUCLEOTIDE SEQUENCE [LARGE SCALE GENOMIC DNA]</scope>
</reference>